<gene>
    <name evidence="3" type="ORF">KME60_00060</name>
</gene>
<keyword evidence="1" id="KW-0812">Transmembrane</keyword>
<dbReference type="AlphaFoldDB" id="A0A951QIY1"/>
<keyword evidence="1" id="KW-1133">Transmembrane helix</keyword>
<dbReference type="Pfam" id="PF13767">
    <property type="entry name" value="DUF4168"/>
    <property type="match status" value="1"/>
</dbReference>
<proteinExistence type="predicted"/>
<evidence type="ECO:0000313" key="4">
    <source>
        <dbReference type="Proteomes" id="UP000729701"/>
    </source>
</evidence>
<sequence length="158" mass="17985">MAKFYHSFSVTRWRQMPFYSIFLGLIAINCLVSSTLIYSTKVAAQAPSINDAEMMNYARSLLRMEPARQQALQEIKKIIGDGDVPPIICNDSNSITKLPEKARGIAVNYCQRSQKIVEENQLSIDRFNGITMQLQNNEDLKGQIYNRLLRLQKSPNSP</sequence>
<dbReference type="EMBL" id="JAHHGZ010000001">
    <property type="protein sequence ID" value="MBW4665858.1"/>
    <property type="molecule type" value="Genomic_DNA"/>
</dbReference>
<protein>
    <submittedName>
        <fullName evidence="3">DUF4168 domain-containing protein</fullName>
    </submittedName>
</protein>
<evidence type="ECO:0000313" key="3">
    <source>
        <dbReference type="EMBL" id="MBW4665858.1"/>
    </source>
</evidence>
<reference evidence="3" key="2">
    <citation type="journal article" date="2022" name="Microbiol. Resour. Announc.">
        <title>Metagenome Sequencing to Explore Phylogenomics of Terrestrial Cyanobacteria.</title>
        <authorList>
            <person name="Ward R.D."/>
            <person name="Stajich J.E."/>
            <person name="Johansen J.R."/>
            <person name="Huntemann M."/>
            <person name="Clum A."/>
            <person name="Foster B."/>
            <person name="Foster B."/>
            <person name="Roux S."/>
            <person name="Palaniappan K."/>
            <person name="Varghese N."/>
            <person name="Mukherjee S."/>
            <person name="Reddy T.B.K."/>
            <person name="Daum C."/>
            <person name="Copeland A."/>
            <person name="Chen I.A."/>
            <person name="Ivanova N.N."/>
            <person name="Kyrpides N.C."/>
            <person name="Shapiro N."/>
            <person name="Eloe-Fadrosh E.A."/>
            <person name="Pietrasiak N."/>
        </authorList>
    </citation>
    <scope>NUCLEOTIDE SEQUENCE</scope>
    <source>
        <strain evidence="3">GSE-NOS-MK-12-04C</strain>
    </source>
</reference>
<feature type="domain" description="DUF4168" evidence="2">
    <location>
        <begin position="50"/>
        <end position="144"/>
    </location>
</feature>
<feature type="transmembrane region" description="Helical" evidence="1">
    <location>
        <begin position="21"/>
        <end position="39"/>
    </location>
</feature>
<reference evidence="3" key="1">
    <citation type="submission" date="2021-05" db="EMBL/GenBank/DDBJ databases">
        <authorList>
            <person name="Pietrasiak N."/>
            <person name="Ward R."/>
            <person name="Stajich J.E."/>
            <person name="Kurbessoian T."/>
        </authorList>
    </citation>
    <scope>NUCLEOTIDE SEQUENCE</scope>
    <source>
        <strain evidence="3">GSE-NOS-MK-12-04C</strain>
    </source>
</reference>
<dbReference type="InterPro" id="IPR025433">
    <property type="entry name" value="DUF4168"/>
</dbReference>
<dbReference type="Proteomes" id="UP000729701">
    <property type="component" value="Unassembled WGS sequence"/>
</dbReference>
<comment type="caution">
    <text evidence="3">The sequence shown here is derived from an EMBL/GenBank/DDBJ whole genome shotgun (WGS) entry which is preliminary data.</text>
</comment>
<organism evidence="3 4">
    <name type="scientific">Cyanomargarita calcarea GSE-NOS-MK-12-04C</name>
    <dbReference type="NCBI Taxonomy" id="2839659"/>
    <lineage>
        <taxon>Bacteria</taxon>
        <taxon>Bacillati</taxon>
        <taxon>Cyanobacteriota</taxon>
        <taxon>Cyanophyceae</taxon>
        <taxon>Nostocales</taxon>
        <taxon>Cyanomargaritaceae</taxon>
        <taxon>Cyanomargarita</taxon>
    </lineage>
</organism>
<accession>A0A951QIY1</accession>
<name>A0A951QIY1_9CYAN</name>
<keyword evidence="1" id="KW-0472">Membrane</keyword>
<evidence type="ECO:0000259" key="2">
    <source>
        <dbReference type="Pfam" id="PF13767"/>
    </source>
</evidence>
<evidence type="ECO:0000256" key="1">
    <source>
        <dbReference type="SAM" id="Phobius"/>
    </source>
</evidence>